<dbReference type="Proteomes" id="UP001054945">
    <property type="component" value="Unassembled WGS sequence"/>
</dbReference>
<organism evidence="1 2">
    <name type="scientific">Caerostris extrusa</name>
    <name type="common">Bark spider</name>
    <name type="synonym">Caerostris bankana</name>
    <dbReference type="NCBI Taxonomy" id="172846"/>
    <lineage>
        <taxon>Eukaryota</taxon>
        <taxon>Metazoa</taxon>
        <taxon>Ecdysozoa</taxon>
        <taxon>Arthropoda</taxon>
        <taxon>Chelicerata</taxon>
        <taxon>Arachnida</taxon>
        <taxon>Araneae</taxon>
        <taxon>Araneomorphae</taxon>
        <taxon>Entelegynae</taxon>
        <taxon>Araneoidea</taxon>
        <taxon>Araneidae</taxon>
        <taxon>Caerostris</taxon>
    </lineage>
</organism>
<dbReference type="EMBL" id="BPLR01015897">
    <property type="protein sequence ID" value="GIY79500.1"/>
    <property type="molecule type" value="Genomic_DNA"/>
</dbReference>
<gene>
    <name evidence="1" type="ORF">CEXT_481401</name>
</gene>
<reference evidence="1 2" key="1">
    <citation type="submission" date="2021-06" db="EMBL/GenBank/DDBJ databases">
        <title>Caerostris extrusa draft genome.</title>
        <authorList>
            <person name="Kono N."/>
            <person name="Arakawa K."/>
        </authorList>
    </citation>
    <scope>NUCLEOTIDE SEQUENCE [LARGE SCALE GENOMIC DNA]</scope>
</reference>
<keyword evidence="2" id="KW-1185">Reference proteome</keyword>
<proteinExistence type="predicted"/>
<protein>
    <submittedName>
        <fullName evidence="1">Uncharacterized protein</fullName>
    </submittedName>
</protein>
<accession>A0AAV4WDX2</accession>
<comment type="caution">
    <text evidence="1">The sequence shown here is derived from an EMBL/GenBank/DDBJ whole genome shotgun (WGS) entry which is preliminary data.</text>
</comment>
<sequence>MQHSPRSTLWSLTYCTSDGIRIRAAVTKSNYFLTPRVVRRTNGV</sequence>
<evidence type="ECO:0000313" key="2">
    <source>
        <dbReference type="Proteomes" id="UP001054945"/>
    </source>
</evidence>
<name>A0AAV4WDX2_CAEEX</name>
<feature type="non-terminal residue" evidence="1">
    <location>
        <position position="44"/>
    </location>
</feature>
<evidence type="ECO:0000313" key="1">
    <source>
        <dbReference type="EMBL" id="GIY79500.1"/>
    </source>
</evidence>
<dbReference type="AlphaFoldDB" id="A0AAV4WDX2"/>